<dbReference type="InterPro" id="IPR013498">
    <property type="entry name" value="Topo_IA_Znf"/>
</dbReference>
<dbReference type="Gene3D" id="2.70.20.10">
    <property type="entry name" value="Topoisomerase I, domain 3"/>
    <property type="match status" value="1"/>
</dbReference>
<evidence type="ECO:0000313" key="18">
    <source>
        <dbReference type="EMBL" id="ODN41442.1"/>
    </source>
</evidence>
<evidence type="ECO:0000256" key="5">
    <source>
        <dbReference type="ARBA" id="ARBA00022737"/>
    </source>
</evidence>
<protein>
    <recommendedName>
        <fullName evidence="3">DNA topoisomerase</fullName>
        <ecNumber evidence="3">5.6.2.1</ecNumber>
    </recommendedName>
    <alternativeName>
        <fullName evidence="15">Omega-protein</fullName>
    </alternativeName>
    <alternativeName>
        <fullName evidence="14">Relaxing enzyme</fullName>
    </alternativeName>
    <alternativeName>
        <fullName evidence="12">Swivelase</fullName>
    </alternativeName>
    <alternativeName>
        <fullName evidence="13">Untwisting enzyme</fullName>
    </alternativeName>
</protein>
<dbReference type="Pfam" id="PF01751">
    <property type="entry name" value="Toprim"/>
    <property type="match status" value="1"/>
</dbReference>
<dbReference type="InterPro" id="IPR034144">
    <property type="entry name" value="TOPRIM_TopoIII"/>
</dbReference>
<evidence type="ECO:0000256" key="7">
    <source>
        <dbReference type="ARBA" id="ARBA00022833"/>
    </source>
</evidence>
<dbReference type="RefSeq" id="WP_069314235.1">
    <property type="nucleotide sequence ID" value="NZ_MDTU01000003.1"/>
</dbReference>
<dbReference type="InterPro" id="IPR013497">
    <property type="entry name" value="Topo_IA_cen"/>
</dbReference>
<dbReference type="EMBL" id="MDTU01000003">
    <property type="protein sequence ID" value="ODN41442.1"/>
    <property type="molecule type" value="Genomic_DNA"/>
</dbReference>
<keyword evidence="11" id="KW-0413">Isomerase</keyword>
<keyword evidence="9" id="KW-0799">Topoisomerase</keyword>
<accession>A0ABX2ZXV8</accession>
<dbReference type="Proteomes" id="UP000094329">
    <property type="component" value="Unassembled WGS sequence"/>
</dbReference>
<dbReference type="InterPro" id="IPR003602">
    <property type="entry name" value="Topo_IA_DNA-bd_dom"/>
</dbReference>
<evidence type="ECO:0000256" key="15">
    <source>
        <dbReference type="ARBA" id="ARBA00032877"/>
    </source>
</evidence>
<dbReference type="Gene3D" id="3.30.65.10">
    <property type="entry name" value="Bacterial Topoisomerase I, domain 1"/>
    <property type="match status" value="1"/>
</dbReference>
<feature type="domain" description="Toprim" evidence="16">
    <location>
        <begin position="1"/>
        <end position="134"/>
    </location>
</feature>
<evidence type="ECO:0000259" key="16">
    <source>
        <dbReference type="PROSITE" id="PS50880"/>
    </source>
</evidence>
<keyword evidence="5" id="KW-0677">Repeat</keyword>
<evidence type="ECO:0000256" key="14">
    <source>
        <dbReference type="ARBA" id="ARBA00032235"/>
    </source>
</evidence>
<dbReference type="Pfam" id="PF01131">
    <property type="entry name" value="Topoisom_bac"/>
    <property type="match status" value="1"/>
</dbReference>
<evidence type="ECO:0000256" key="13">
    <source>
        <dbReference type="ARBA" id="ARBA00031985"/>
    </source>
</evidence>
<evidence type="ECO:0000313" key="19">
    <source>
        <dbReference type="Proteomes" id="UP000094329"/>
    </source>
</evidence>
<dbReference type="SMART" id="SM00437">
    <property type="entry name" value="TOP1Ac"/>
    <property type="match status" value="1"/>
</dbReference>
<dbReference type="Pfam" id="PF01396">
    <property type="entry name" value="Zn_ribbon_Top1"/>
    <property type="match status" value="2"/>
</dbReference>
<dbReference type="SMART" id="SM00493">
    <property type="entry name" value="TOPRIM"/>
    <property type="match status" value="1"/>
</dbReference>
<keyword evidence="19" id="KW-1185">Reference proteome</keyword>
<evidence type="ECO:0000256" key="6">
    <source>
        <dbReference type="ARBA" id="ARBA00022771"/>
    </source>
</evidence>
<name>A0ABX2ZXV8_9GAMM</name>
<evidence type="ECO:0000256" key="1">
    <source>
        <dbReference type="ARBA" id="ARBA00000213"/>
    </source>
</evidence>
<dbReference type="InterPro" id="IPR003601">
    <property type="entry name" value="Topo_IA_2"/>
</dbReference>
<dbReference type="SMART" id="SM00436">
    <property type="entry name" value="TOP1Bc"/>
    <property type="match status" value="1"/>
</dbReference>
<keyword evidence="6" id="KW-0863">Zinc-finger</keyword>
<dbReference type="CDD" id="cd00186">
    <property type="entry name" value="TOP1Ac"/>
    <property type="match status" value="1"/>
</dbReference>
<dbReference type="CDD" id="cd03362">
    <property type="entry name" value="TOPRIM_TopoIA_TopoIII"/>
    <property type="match status" value="1"/>
</dbReference>
<sequence length="716" mass="80528">MNLYICEKPSQAKDLAKVIGITPRGNGYFHNGDTQITWAVGHLLELYTPDQYDDKYKSWNIDLLPILPEKWKSNVKKKVSGQYKIIKSLLDKANHVYIATDFDREGEAIARSLLERCRYRGHVQRVCLTALDPTSIKRALQKIKPGNETVPLYHAALARQRADWLVGMNLTRLYTDICRKLGHDETIQIGRVLTPTVTMVCNRDEVIKNFEPKPYYTIEALVNVTNGQFKAFWQSPSHVTDGQKRCINQEYAQNVAAAIKGQPAQITKAETKPAKQAAPLPFDLTSLQQYASKRWGYTAKKVLEVCQKLYDGQAISYPRTDSRYIPVSQHGDALAILNAMSMSDSDMQQLAQCADVTRKGRAFNDKKVTAHHAIIPTMANVSVGQFSLEERNLYDAVRRFYLAQFYPDFCFMKTEIEVMCQQERFVAKGKAPTELGWKRVIELPKKEKSDNEDEQEQSNLPQVQTGDAANIIDALLQNKMTKPPAHHTEASLLSSMENIAKLAEDDRFKKILKETSGIGTPATRAGIIQGAVDRGYLVREKKSMKATDKAYTLLKLIPKSIKSPELTAAWEQELEKVATGEVELDKFLNDISGWLNKLVTKVRERAKTIQPQVQAVSQDGTATSEHACPACNGALKRIKGKYGFFWGCQNMTCKKTFKDNRNKPVLIVQEDGPVCPECTKPMRLRQAKGKGKKTGQFWGCSGYPECLATMEVEASA</sequence>
<dbReference type="InterPro" id="IPR013826">
    <property type="entry name" value="Topo_IA_cen_sub3"/>
</dbReference>
<dbReference type="NCBIfam" id="TIGR01056">
    <property type="entry name" value="topB"/>
    <property type="match status" value="1"/>
</dbReference>
<dbReference type="PROSITE" id="PS00396">
    <property type="entry name" value="TOPO_IA_1"/>
    <property type="match status" value="1"/>
</dbReference>
<evidence type="ECO:0000256" key="12">
    <source>
        <dbReference type="ARBA" id="ARBA00030003"/>
    </source>
</evidence>
<comment type="caution">
    <text evidence="18">The sequence shown here is derived from an EMBL/GenBank/DDBJ whole genome shotgun (WGS) entry which is preliminary data.</text>
</comment>
<evidence type="ECO:0000256" key="3">
    <source>
        <dbReference type="ARBA" id="ARBA00012891"/>
    </source>
</evidence>
<proteinExistence type="inferred from homology"/>
<dbReference type="SUPFAM" id="SSF57783">
    <property type="entry name" value="Zinc beta-ribbon"/>
    <property type="match status" value="1"/>
</dbReference>
<dbReference type="PANTHER" id="PTHR11390">
    <property type="entry name" value="PROKARYOTIC DNA TOPOISOMERASE"/>
    <property type="match status" value="1"/>
</dbReference>
<dbReference type="InterPro" id="IPR013825">
    <property type="entry name" value="Topo_IA_cen_sub2"/>
</dbReference>
<dbReference type="PRINTS" id="PR00417">
    <property type="entry name" value="PRTPISMRASEI"/>
</dbReference>
<dbReference type="PROSITE" id="PS52039">
    <property type="entry name" value="TOPO_IA_2"/>
    <property type="match status" value="1"/>
</dbReference>
<dbReference type="InterPro" id="IPR013824">
    <property type="entry name" value="Topo_IA_cen_sub1"/>
</dbReference>
<organism evidence="18 19">
    <name type="scientific">Piscirickettsia litoralis</name>
    <dbReference type="NCBI Taxonomy" id="1891921"/>
    <lineage>
        <taxon>Bacteria</taxon>
        <taxon>Pseudomonadati</taxon>
        <taxon>Pseudomonadota</taxon>
        <taxon>Gammaproteobacteria</taxon>
        <taxon>Thiotrichales</taxon>
        <taxon>Piscirickettsiaceae</taxon>
        <taxon>Piscirickettsia</taxon>
    </lineage>
</organism>
<feature type="domain" description="Topo IA-type catalytic" evidence="17">
    <location>
        <begin position="149"/>
        <end position="599"/>
    </location>
</feature>
<dbReference type="InterPro" id="IPR023406">
    <property type="entry name" value="Topo_IA_AS"/>
</dbReference>
<dbReference type="Gene3D" id="1.10.460.10">
    <property type="entry name" value="Topoisomerase I, domain 2"/>
    <property type="match status" value="1"/>
</dbReference>
<keyword evidence="10" id="KW-0238">DNA-binding</keyword>
<dbReference type="InterPro" id="IPR005738">
    <property type="entry name" value="TopoIII"/>
</dbReference>
<evidence type="ECO:0000256" key="4">
    <source>
        <dbReference type="ARBA" id="ARBA00022723"/>
    </source>
</evidence>
<dbReference type="InterPro" id="IPR023405">
    <property type="entry name" value="Topo_IA_core_domain"/>
</dbReference>
<dbReference type="PROSITE" id="PS50880">
    <property type="entry name" value="TOPRIM"/>
    <property type="match status" value="1"/>
</dbReference>
<evidence type="ECO:0000256" key="10">
    <source>
        <dbReference type="ARBA" id="ARBA00023125"/>
    </source>
</evidence>
<reference evidence="18 19" key="1">
    <citation type="submission" date="2016-08" db="EMBL/GenBank/DDBJ databases">
        <title>Draft genome sequence of Candidatus Piscirickettsia litoralis, from seawater.</title>
        <authorList>
            <person name="Wan X."/>
            <person name="Lee A.J."/>
            <person name="Hou S."/>
            <person name="Donachie S.P."/>
        </authorList>
    </citation>
    <scope>NUCLEOTIDE SEQUENCE [LARGE SCALE GENOMIC DNA]</scope>
    <source>
        <strain evidence="18 19">Y2</strain>
    </source>
</reference>
<dbReference type="SUPFAM" id="SSF56712">
    <property type="entry name" value="Prokaryotic type I DNA topoisomerase"/>
    <property type="match status" value="1"/>
</dbReference>
<comment type="catalytic activity">
    <reaction evidence="1">
        <text>ATP-independent breakage of single-stranded DNA, followed by passage and rejoining.</text>
        <dbReference type="EC" id="5.6.2.1"/>
    </reaction>
</comment>
<evidence type="ECO:0000259" key="17">
    <source>
        <dbReference type="PROSITE" id="PS52039"/>
    </source>
</evidence>
<evidence type="ECO:0000256" key="8">
    <source>
        <dbReference type="ARBA" id="ARBA00022842"/>
    </source>
</evidence>
<evidence type="ECO:0000256" key="9">
    <source>
        <dbReference type="ARBA" id="ARBA00023029"/>
    </source>
</evidence>
<evidence type="ECO:0000256" key="2">
    <source>
        <dbReference type="ARBA" id="ARBA00009446"/>
    </source>
</evidence>
<gene>
    <name evidence="18" type="ORF">BGC07_16795</name>
</gene>
<dbReference type="PANTHER" id="PTHR11390:SF21">
    <property type="entry name" value="DNA TOPOISOMERASE 3-ALPHA"/>
    <property type="match status" value="1"/>
</dbReference>
<comment type="similarity">
    <text evidence="2">Belongs to the type IA topoisomerase family.</text>
</comment>
<keyword evidence="8" id="KW-0460">Magnesium</keyword>
<dbReference type="InterPro" id="IPR000380">
    <property type="entry name" value="Topo_IA"/>
</dbReference>
<keyword evidence="4" id="KW-0479">Metal-binding</keyword>
<dbReference type="EC" id="5.6.2.1" evidence="3"/>
<evidence type="ECO:0000256" key="11">
    <source>
        <dbReference type="ARBA" id="ARBA00023235"/>
    </source>
</evidence>
<dbReference type="InterPro" id="IPR006171">
    <property type="entry name" value="TOPRIM_dom"/>
</dbReference>
<dbReference type="Gene3D" id="1.10.290.10">
    <property type="entry name" value="Topoisomerase I, domain 4"/>
    <property type="match status" value="1"/>
</dbReference>
<dbReference type="NCBIfam" id="NF005829">
    <property type="entry name" value="PRK07726.1"/>
    <property type="match status" value="1"/>
</dbReference>
<keyword evidence="7" id="KW-0862">Zinc</keyword>
<dbReference type="Gene3D" id="3.40.50.140">
    <property type="match status" value="1"/>
</dbReference>